<dbReference type="Proteomes" id="UP001054945">
    <property type="component" value="Unassembled WGS sequence"/>
</dbReference>
<gene>
    <name evidence="2" type="ORF">CEXT_110031</name>
</gene>
<dbReference type="InterPro" id="IPR036282">
    <property type="entry name" value="Glutathione-S-Trfase_C_sf"/>
</dbReference>
<dbReference type="EMBL" id="BPLR01003858">
    <property type="protein sequence ID" value="GIX89414.1"/>
    <property type="molecule type" value="Genomic_DNA"/>
</dbReference>
<dbReference type="SUPFAM" id="SSF47616">
    <property type="entry name" value="GST C-terminal domain-like"/>
    <property type="match status" value="1"/>
</dbReference>
<comment type="caution">
    <text evidence="2">The sequence shown here is derived from an EMBL/GenBank/DDBJ whole genome shotgun (WGS) entry which is preliminary data.</text>
</comment>
<proteinExistence type="predicted"/>
<evidence type="ECO:0000313" key="2">
    <source>
        <dbReference type="EMBL" id="GIX89414.1"/>
    </source>
</evidence>
<organism evidence="2 3">
    <name type="scientific">Caerostris extrusa</name>
    <name type="common">Bark spider</name>
    <name type="synonym">Caerostris bankana</name>
    <dbReference type="NCBI Taxonomy" id="172846"/>
    <lineage>
        <taxon>Eukaryota</taxon>
        <taxon>Metazoa</taxon>
        <taxon>Ecdysozoa</taxon>
        <taxon>Arthropoda</taxon>
        <taxon>Chelicerata</taxon>
        <taxon>Arachnida</taxon>
        <taxon>Araneae</taxon>
        <taxon>Araneomorphae</taxon>
        <taxon>Entelegynae</taxon>
        <taxon>Araneoidea</taxon>
        <taxon>Araneidae</taxon>
        <taxon>Caerostris</taxon>
    </lineage>
</organism>
<dbReference type="Pfam" id="PF14497">
    <property type="entry name" value="GST_C_3"/>
    <property type="match status" value="1"/>
</dbReference>
<accession>A0AAV4P0I3</accession>
<reference evidence="2 3" key="1">
    <citation type="submission" date="2021-06" db="EMBL/GenBank/DDBJ databases">
        <title>Caerostris extrusa draft genome.</title>
        <authorList>
            <person name="Kono N."/>
            <person name="Arakawa K."/>
        </authorList>
    </citation>
    <scope>NUCLEOTIDE SEQUENCE [LARGE SCALE GENOMIC DNA]</scope>
</reference>
<protein>
    <recommendedName>
        <fullName evidence="1">GST C-terminal domain-containing protein</fullName>
    </recommendedName>
</protein>
<dbReference type="Gene3D" id="1.20.1050.130">
    <property type="match status" value="1"/>
</dbReference>
<evidence type="ECO:0000259" key="1">
    <source>
        <dbReference type="PROSITE" id="PS50405"/>
    </source>
</evidence>
<evidence type="ECO:0000313" key="3">
    <source>
        <dbReference type="Proteomes" id="UP001054945"/>
    </source>
</evidence>
<dbReference type="PROSITE" id="PS50405">
    <property type="entry name" value="GST_CTER"/>
    <property type="match status" value="1"/>
</dbReference>
<name>A0AAV4P0I3_CAEEX</name>
<sequence>MQRKSFYKNIPTQLKLWDKYLGGNKFLNGDDVTYVDFIANETIDFYRLLYGNILEDFSNSSGYQNRIKNLPELQDYLNSSFYKRWLSVPSYGKIWWWEVKNQAMLESLYIHNLCK</sequence>
<feature type="domain" description="GST C-terminal" evidence="1">
    <location>
        <begin position="1"/>
        <end position="86"/>
    </location>
</feature>
<dbReference type="InterPro" id="IPR004046">
    <property type="entry name" value="GST_C"/>
</dbReference>
<keyword evidence="3" id="KW-1185">Reference proteome</keyword>
<dbReference type="AlphaFoldDB" id="A0AAV4P0I3"/>
<dbReference type="InterPro" id="IPR010987">
    <property type="entry name" value="Glutathione-S-Trfase_C-like"/>
</dbReference>